<protein>
    <submittedName>
        <fullName evidence="1">Uncharacterized protein</fullName>
    </submittedName>
</protein>
<proteinExistence type="predicted"/>
<reference evidence="1" key="1">
    <citation type="journal article" date="2021" name="Proc. Natl. Acad. Sci. U.S.A.">
        <title>A Catalog of Tens of Thousands of Viruses from Human Metagenomes Reveals Hidden Associations with Chronic Diseases.</title>
        <authorList>
            <person name="Tisza M.J."/>
            <person name="Buck C.B."/>
        </authorList>
    </citation>
    <scope>NUCLEOTIDE SEQUENCE</scope>
    <source>
        <strain evidence="1">Ct0D87</strain>
    </source>
</reference>
<organism evidence="1">
    <name type="scientific">Siphoviridae sp. ct0D87</name>
    <dbReference type="NCBI Taxonomy" id="2827760"/>
    <lineage>
        <taxon>Viruses</taxon>
        <taxon>Duplodnaviria</taxon>
        <taxon>Heunggongvirae</taxon>
        <taxon>Uroviricota</taxon>
        <taxon>Caudoviricetes</taxon>
    </lineage>
</organism>
<accession>A0A8S5SAP3</accession>
<evidence type="ECO:0000313" key="1">
    <source>
        <dbReference type="EMBL" id="DAF47899.1"/>
    </source>
</evidence>
<dbReference type="EMBL" id="BK032561">
    <property type="protein sequence ID" value="DAF47899.1"/>
    <property type="molecule type" value="Genomic_DNA"/>
</dbReference>
<name>A0A8S5SAP3_9CAUD</name>
<sequence length="72" mass="8721">MLIYQTPKGEKHTVYVYLKDGRVERFKNIVEISRLRNGYAWGVQNEYNFLEDDRRTSHAVRKEDIEKLEIFN</sequence>